<evidence type="ECO:0000256" key="3">
    <source>
        <dbReference type="ARBA" id="ARBA00022900"/>
    </source>
</evidence>
<dbReference type="Gene3D" id="2.30.39.10">
    <property type="entry name" value="Alpha-1-antitrypsin, domain 1"/>
    <property type="match status" value="1"/>
</dbReference>
<dbReference type="GO" id="GO:0005615">
    <property type="term" value="C:extracellular space"/>
    <property type="evidence" value="ECO:0007669"/>
    <property type="project" value="InterPro"/>
</dbReference>
<dbReference type="Proteomes" id="UP000887013">
    <property type="component" value="Unassembled WGS sequence"/>
</dbReference>
<evidence type="ECO:0000313" key="8">
    <source>
        <dbReference type="Proteomes" id="UP000887013"/>
    </source>
</evidence>
<comment type="similarity">
    <text evidence="1 4">Belongs to the serpin family.</text>
</comment>
<comment type="caution">
    <text evidence="7">The sequence shown here is derived from an EMBL/GenBank/DDBJ whole genome shotgun (WGS) entry which is preliminary data.</text>
</comment>
<dbReference type="SUPFAM" id="SSF56574">
    <property type="entry name" value="Serpins"/>
    <property type="match status" value="1"/>
</dbReference>
<dbReference type="PANTHER" id="PTHR11461:SF211">
    <property type="entry name" value="GH10112P-RELATED"/>
    <property type="match status" value="1"/>
</dbReference>
<evidence type="ECO:0000256" key="2">
    <source>
        <dbReference type="ARBA" id="ARBA00022690"/>
    </source>
</evidence>
<reference evidence="7" key="1">
    <citation type="submission" date="2020-08" db="EMBL/GenBank/DDBJ databases">
        <title>Multicomponent nature underlies the extraordinary mechanical properties of spider dragline silk.</title>
        <authorList>
            <person name="Kono N."/>
            <person name="Nakamura H."/>
            <person name="Mori M."/>
            <person name="Yoshida Y."/>
            <person name="Ohtoshi R."/>
            <person name="Malay A.D."/>
            <person name="Moran D.A.P."/>
            <person name="Tomita M."/>
            <person name="Numata K."/>
            <person name="Arakawa K."/>
        </authorList>
    </citation>
    <scope>NUCLEOTIDE SEQUENCE</scope>
</reference>
<keyword evidence="8" id="KW-1185">Reference proteome</keyword>
<gene>
    <name evidence="7" type="ORF">NPIL_600861</name>
</gene>
<dbReference type="OrthoDB" id="9518664at2759"/>
<dbReference type="AlphaFoldDB" id="A0A8X6NNB1"/>
<accession>A0A8X6NNB1</accession>
<keyword evidence="3" id="KW-0722">Serine protease inhibitor</keyword>
<dbReference type="EMBL" id="BMAW01011071">
    <property type="protein sequence ID" value="GFT21839.1"/>
    <property type="molecule type" value="Genomic_DNA"/>
</dbReference>
<sequence length="468" mass="53359">CAFFKSKVTRGRLSKMELLKFLVCFAALAMTMAQDKILVINEEDLESIDFDEEKDDEQMVDDGETVIIEHDEVPGGIIEYTPTKIQVLASSINKFSIVLYNHLPRAYRHQVCFGSFSIMNIMSLLYIGSAGRTEEELKRVLQYKFAVQTKSLISETFSQANDLLDSSKPRQYMFNRSDTFLFNEGSRVNLKFRSEIDKFLVPVTVVSFEEKGRIAALAINHWLSARTKGYLNEVLSKVDPRSDVIAVDVSYIKGVWKNKFSSFNTEKKIFYNKGSSTNDTIVPMMRMTSNLEYFDDEWLTMVALPIKGDIFSVYFLLPKIPVEAPPTTLNIFHYAIKEAAFRMELKHVTVTIPKFRFEYALNVSRSLCDMGVKTLCRRGVFNLATMINKKKVTVGGIIHKTFVDISEAGINLGTHRAQRFVDIEEANITFVVDRPFQFSIIDSRSGMVLFLGSVDELPKHTEEKKKGN</sequence>
<name>A0A8X6NNB1_NEPPI</name>
<dbReference type="GO" id="GO:0004867">
    <property type="term" value="F:serine-type endopeptidase inhibitor activity"/>
    <property type="evidence" value="ECO:0007669"/>
    <property type="project" value="UniProtKB-KW"/>
</dbReference>
<dbReference type="InterPro" id="IPR042178">
    <property type="entry name" value="Serpin_sf_1"/>
</dbReference>
<organism evidence="7 8">
    <name type="scientific">Nephila pilipes</name>
    <name type="common">Giant wood spider</name>
    <name type="synonym">Nephila maculata</name>
    <dbReference type="NCBI Taxonomy" id="299642"/>
    <lineage>
        <taxon>Eukaryota</taxon>
        <taxon>Metazoa</taxon>
        <taxon>Ecdysozoa</taxon>
        <taxon>Arthropoda</taxon>
        <taxon>Chelicerata</taxon>
        <taxon>Arachnida</taxon>
        <taxon>Araneae</taxon>
        <taxon>Araneomorphae</taxon>
        <taxon>Entelegynae</taxon>
        <taxon>Araneoidea</taxon>
        <taxon>Nephilidae</taxon>
        <taxon>Nephila</taxon>
    </lineage>
</organism>
<evidence type="ECO:0000313" key="7">
    <source>
        <dbReference type="EMBL" id="GFT21839.1"/>
    </source>
</evidence>
<keyword evidence="5" id="KW-0732">Signal</keyword>
<dbReference type="InterPro" id="IPR000215">
    <property type="entry name" value="Serpin_fam"/>
</dbReference>
<dbReference type="InterPro" id="IPR042185">
    <property type="entry name" value="Serpin_sf_2"/>
</dbReference>
<evidence type="ECO:0000259" key="6">
    <source>
        <dbReference type="SMART" id="SM00093"/>
    </source>
</evidence>
<dbReference type="SMART" id="SM00093">
    <property type="entry name" value="SERPIN"/>
    <property type="match status" value="1"/>
</dbReference>
<keyword evidence="2" id="KW-0646">Protease inhibitor</keyword>
<feature type="domain" description="Serpin" evidence="6">
    <location>
        <begin position="97"/>
        <end position="457"/>
    </location>
</feature>
<dbReference type="InterPro" id="IPR023796">
    <property type="entry name" value="Serpin_dom"/>
</dbReference>
<dbReference type="Pfam" id="PF00079">
    <property type="entry name" value="Serpin"/>
    <property type="match status" value="1"/>
</dbReference>
<evidence type="ECO:0000256" key="5">
    <source>
        <dbReference type="SAM" id="SignalP"/>
    </source>
</evidence>
<feature type="chain" id="PRO_5036498662" evidence="5">
    <location>
        <begin position="34"/>
        <end position="468"/>
    </location>
</feature>
<proteinExistence type="inferred from homology"/>
<protein>
    <submittedName>
        <fullName evidence="7">Serpin-4</fullName>
    </submittedName>
</protein>
<dbReference type="InterPro" id="IPR036186">
    <property type="entry name" value="Serpin_sf"/>
</dbReference>
<feature type="signal peptide" evidence="5">
    <location>
        <begin position="1"/>
        <end position="33"/>
    </location>
</feature>
<evidence type="ECO:0000256" key="4">
    <source>
        <dbReference type="RuleBase" id="RU000411"/>
    </source>
</evidence>
<dbReference type="PANTHER" id="PTHR11461">
    <property type="entry name" value="SERINE PROTEASE INHIBITOR, SERPIN"/>
    <property type="match status" value="1"/>
</dbReference>
<dbReference type="Gene3D" id="3.30.497.10">
    <property type="entry name" value="Antithrombin, subunit I, domain 2"/>
    <property type="match status" value="1"/>
</dbReference>
<feature type="non-terminal residue" evidence="7">
    <location>
        <position position="468"/>
    </location>
</feature>
<evidence type="ECO:0000256" key="1">
    <source>
        <dbReference type="ARBA" id="ARBA00009500"/>
    </source>
</evidence>